<dbReference type="GO" id="GO:0055085">
    <property type="term" value="P:transmembrane transport"/>
    <property type="evidence" value="ECO:0007669"/>
    <property type="project" value="InterPro"/>
</dbReference>
<evidence type="ECO:0000259" key="8">
    <source>
        <dbReference type="PROSITE" id="PS50928"/>
    </source>
</evidence>
<feature type="transmembrane region" description="Helical" evidence="7">
    <location>
        <begin position="134"/>
        <end position="154"/>
    </location>
</feature>
<evidence type="ECO:0000313" key="9">
    <source>
        <dbReference type="EMBL" id="GIJ73717.1"/>
    </source>
</evidence>
<evidence type="ECO:0000256" key="5">
    <source>
        <dbReference type="ARBA" id="ARBA00022989"/>
    </source>
</evidence>
<organism evidence="9 10">
    <name type="scientific">Virgisporangium ochraceum</name>
    <dbReference type="NCBI Taxonomy" id="65505"/>
    <lineage>
        <taxon>Bacteria</taxon>
        <taxon>Bacillati</taxon>
        <taxon>Actinomycetota</taxon>
        <taxon>Actinomycetes</taxon>
        <taxon>Micromonosporales</taxon>
        <taxon>Micromonosporaceae</taxon>
        <taxon>Virgisporangium</taxon>
    </lineage>
</organism>
<dbReference type="PANTHER" id="PTHR30465">
    <property type="entry name" value="INNER MEMBRANE ABC TRANSPORTER"/>
    <property type="match status" value="1"/>
</dbReference>
<name>A0A8J4A372_9ACTN</name>
<dbReference type="SUPFAM" id="SSF161098">
    <property type="entry name" value="MetI-like"/>
    <property type="match status" value="1"/>
</dbReference>
<comment type="subcellular location">
    <subcellularLocation>
        <location evidence="1 7">Cell membrane</location>
        <topology evidence="1 7">Multi-pass membrane protein</topology>
    </subcellularLocation>
</comment>
<reference evidence="9" key="1">
    <citation type="submission" date="2021-01" db="EMBL/GenBank/DDBJ databases">
        <title>Whole genome shotgun sequence of Virgisporangium ochraceum NBRC 16418.</title>
        <authorList>
            <person name="Komaki H."/>
            <person name="Tamura T."/>
        </authorList>
    </citation>
    <scope>NUCLEOTIDE SEQUENCE</scope>
    <source>
        <strain evidence="9">NBRC 16418</strain>
    </source>
</reference>
<feature type="transmembrane region" description="Helical" evidence="7">
    <location>
        <begin position="98"/>
        <end position="122"/>
    </location>
</feature>
<evidence type="ECO:0000313" key="10">
    <source>
        <dbReference type="Proteomes" id="UP000635606"/>
    </source>
</evidence>
<dbReference type="Proteomes" id="UP000635606">
    <property type="component" value="Unassembled WGS sequence"/>
</dbReference>
<accession>A0A8J4A372</accession>
<dbReference type="Pfam" id="PF00528">
    <property type="entry name" value="BPD_transp_1"/>
    <property type="match status" value="1"/>
</dbReference>
<evidence type="ECO:0000256" key="3">
    <source>
        <dbReference type="ARBA" id="ARBA00022475"/>
    </source>
</evidence>
<feature type="transmembrane region" description="Helical" evidence="7">
    <location>
        <begin position="12"/>
        <end position="31"/>
    </location>
</feature>
<dbReference type="InterPro" id="IPR000515">
    <property type="entry name" value="MetI-like"/>
</dbReference>
<evidence type="ECO:0000256" key="1">
    <source>
        <dbReference type="ARBA" id="ARBA00004651"/>
    </source>
</evidence>
<keyword evidence="3" id="KW-1003">Cell membrane</keyword>
<dbReference type="EMBL" id="BOPH01000124">
    <property type="protein sequence ID" value="GIJ73717.1"/>
    <property type="molecule type" value="Genomic_DNA"/>
</dbReference>
<feature type="domain" description="ABC transmembrane type-1" evidence="8">
    <location>
        <begin position="98"/>
        <end position="314"/>
    </location>
</feature>
<dbReference type="PROSITE" id="PS50928">
    <property type="entry name" value="ABC_TM1"/>
    <property type="match status" value="1"/>
</dbReference>
<feature type="transmembrane region" description="Helical" evidence="7">
    <location>
        <begin position="296"/>
        <end position="321"/>
    </location>
</feature>
<dbReference type="InterPro" id="IPR035906">
    <property type="entry name" value="MetI-like_sf"/>
</dbReference>
<comment type="similarity">
    <text evidence="7">Belongs to the binding-protein-dependent transport system permease family.</text>
</comment>
<proteinExistence type="inferred from homology"/>
<evidence type="ECO:0000256" key="4">
    <source>
        <dbReference type="ARBA" id="ARBA00022692"/>
    </source>
</evidence>
<feature type="transmembrane region" description="Helical" evidence="7">
    <location>
        <begin position="192"/>
        <end position="210"/>
    </location>
</feature>
<feature type="transmembrane region" description="Helical" evidence="7">
    <location>
        <begin position="246"/>
        <end position="270"/>
    </location>
</feature>
<dbReference type="CDD" id="cd06261">
    <property type="entry name" value="TM_PBP2"/>
    <property type="match status" value="1"/>
</dbReference>
<keyword evidence="5 7" id="KW-1133">Transmembrane helix</keyword>
<dbReference type="PANTHER" id="PTHR30465:SF0">
    <property type="entry name" value="OLIGOPEPTIDE TRANSPORT SYSTEM PERMEASE PROTEIN APPB"/>
    <property type="match status" value="1"/>
</dbReference>
<comment type="caution">
    <text evidence="9">The sequence shown here is derived from an EMBL/GenBank/DDBJ whole genome shotgun (WGS) entry which is preliminary data.</text>
</comment>
<gene>
    <name evidence="9" type="ORF">Voc01_086340</name>
</gene>
<sequence>MVGFLSRRLANYVVLLVIATSVGYLLAAATLNPRFKYDSAQPRPPEAVITKALDDVNMNPEDPGLVRLGRWAKAIVTDFDFGRTLENKSINEEIGRRIWVSVRLLLIASILGSVIGVALGAYSAVNQYRWSDHTITFVSFLVISVPVFVLGVALKQPAISFNDTVGTTVFYIQGEYGAGGGGWGWSAIVDRLAHLVIPTVSLALGLIAVYSRYQRATMLDILGSDFLRTARAKGLRRRQALIKHGLRTAMIPMATFFSYQFVLMFIGAIFTEKIFGWHGMGEFFIDSLGDNDISSVAAVVLFSAVLVLLAGMLADFAYAALDPRVRTGGKRA</sequence>
<evidence type="ECO:0000256" key="2">
    <source>
        <dbReference type="ARBA" id="ARBA00022448"/>
    </source>
</evidence>
<evidence type="ECO:0000256" key="7">
    <source>
        <dbReference type="RuleBase" id="RU363032"/>
    </source>
</evidence>
<dbReference type="AlphaFoldDB" id="A0A8J4A372"/>
<protein>
    <submittedName>
        <fullName evidence="9">Peptide ABC transporter permease</fullName>
    </submittedName>
</protein>
<dbReference type="Gene3D" id="1.10.3720.10">
    <property type="entry name" value="MetI-like"/>
    <property type="match status" value="1"/>
</dbReference>
<keyword evidence="10" id="KW-1185">Reference proteome</keyword>
<evidence type="ECO:0000256" key="6">
    <source>
        <dbReference type="ARBA" id="ARBA00023136"/>
    </source>
</evidence>
<keyword evidence="6 7" id="KW-0472">Membrane</keyword>
<dbReference type="RefSeq" id="WP_203933541.1">
    <property type="nucleotide sequence ID" value="NZ_BOPH01000124.1"/>
</dbReference>
<keyword evidence="2 7" id="KW-0813">Transport</keyword>
<dbReference type="GO" id="GO:0005886">
    <property type="term" value="C:plasma membrane"/>
    <property type="evidence" value="ECO:0007669"/>
    <property type="project" value="UniProtKB-SubCell"/>
</dbReference>
<keyword evidence="4 7" id="KW-0812">Transmembrane</keyword>